<dbReference type="EMBL" id="KE561162">
    <property type="protein sequence ID" value="EPZ32284.1"/>
    <property type="molecule type" value="Genomic_DNA"/>
</dbReference>
<sequence length="196" mass="22718">MAVYDDNILKVLENHHNVVGLSKLFVDIRTKQLTQSMLDSIADVLQASKSVKHLVIDNLNIARDINNLNFCKLFDSFKYLESLKMIEFELRPLQLEYLSNNILSLGNLKTLAIYLSNKHGKYGYWVNGRDVMQILADNLMNIEELHIDFRDYAENVDTIYFFDKISRSKMKSLTIHGFYKLSDAQVHKFATSYGNL</sequence>
<protein>
    <recommendedName>
        <fullName evidence="3">RNI-like protein</fullName>
    </recommendedName>
</protein>
<dbReference type="InterPro" id="IPR032675">
    <property type="entry name" value="LRR_dom_sf"/>
</dbReference>
<organism evidence="1 2">
    <name type="scientific">Rozella allomycis (strain CSF55)</name>
    <dbReference type="NCBI Taxonomy" id="988480"/>
    <lineage>
        <taxon>Eukaryota</taxon>
        <taxon>Fungi</taxon>
        <taxon>Fungi incertae sedis</taxon>
        <taxon>Cryptomycota</taxon>
        <taxon>Cryptomycota incertae sedis</taxon>
        <taxon>Rozella</taxon>
    </lineage>
</organism>
<dbReference type="AlphaFoldDB" id="A0A075AUS3"/>
<evidence type="ECO:0008006" key="3">
    <source>
        <dbReference type="Google" id="ProtNLM"/>
    </source>
</evidence>
<proteinExistence type="predicted"/>
<evidence type="ECO:0000313" key="1">
    <source>
        <dbReference type="EMBL" id="EPZ32284.1"/>
    </source>
</evidence>
<evidence type="ECO:0000313" key="2">
    <source>
        <dbReference type="Proteomes" id="UP000030755"/>
    </source>
</evidence>
<dbReference type="HOGENOM" id="CLU_1390941_0_0_1"/>
<accession>A0A075AUS3</accession>
<dbReference type="Gene3D" id="3.80.10.10">
    <property type="entry name" value="Ribonuclease Inhibitor"/>
    <property type="match status" value="1"/>
</dbReference>
<gene>
    <name evidence="1" type="ORF">O9G_003428</name>
</gene>
<dbReference type="Proteomes" id="UP000030755">
    <property type="component" value="Unassembled WGS sequence"/>
</dbReference>
<keyword evidence="2" id="KW-1185">Reference proteome</keyword>
<name>A0A075AUS3_ROZAC</name>
<reference evidence="1 2" key="1">
    <citation type="journal article" date="2013" name="Curr. Biol.">
        <title>Shared signatures of parasitism and phylogenomics unite Cryptomycota and microsporidia.</title>
        <authorList>
            <person name="James T.Y."/>
            <person name="Pelin A."/>
            <person name="Bonen L."/>
            <person name="Ahrendt S."/>
            <person name="Sain D."/>
            <person name="Corradi N."/>
            <person name="Stajich J.E."/>
        </authorList>
    </citation>
    <scope>NUCLEOTIDE SEQUENCE [LARGE SCALE GENOMIC DNA]</scope>
    <source>
        <strain evidence="1 2">CSF55</strain>
    </source>
</reference>
<dbReference type="SUPFAM" id="SSF52047">
    <property type="entry name" value="RNI-like"/>
    <property type="match status" value="1"/>
</dbReference>